<dbReference type="AlphaFoldDB" id="A0A195DKS8"/>
<gene>
    <name evidence="2" type="ORF">ALC57_14777</name>
</gene>
<evidence type="ECO:0000313" key="2">
    <source>
        <dbReference type="EMBL" id="KYN13094.1"/>
    </source>
</evidence>
<reference evidence="2 3" key="1">
    <citation type="submission" date="2015-09" db="EMBL/GenBank/DDBJ databases">
        <title>Trachymyrmex cornetzi WGS genome.</title>
        <authorList>
            <person name="Nygaard S."/>
            <person name="Hu H."/>
            <person name="Boomsma J."/>
            <person name="Zhang G."/>
        </authorList>
    </citation>
    <scope>NUCLEOTIDE SEQUENCE [LARGE SCALE GENOMIC DNA]</scope>
    <source>
        <strain evidence="2">Tcor2-1</strain>
        <tissue evidence="2">Whole body</tissue>
    </source>
</reference>
<sequence>VSDGRQGVMPSADARWENRNAWQSRPQPNRMLQGNRRQPTNLEIDWTKESFDEGDIAPGSAAGPTEEGSPCPRYPLLQPVNKAPPPLSLALAGIVIPCNGPCVDSFAHIVVMLVVVRGVLALRYDSRAAERVSQEFKAKTHFKVPYLKVARAQKCRE</sequence>
<proteinExistence type="predicted"/>
<keyword evidence="3" id="KW-1185">Reference proteome</keyword>
<dbReference type="Proteomes" id="UP000078492">
    <property type="component" value="Unassembled WGS sequence"/>
</dbReference>
<dbReference type="EMBL" id="KQ980794">
    <property type="protein sequence ID" value="KYN13094.1"/>
    <property type="molecule type" value="Genomic_DNA"/>
</dbReference>
<protein>
    <submittedName>
        <fullName evidence="2">Uncharacterized protein</fullName>
    </submittedName>
</protein>
<feature type="compositionally biased region" description="Polar residues" evidence="1">
    <location>
        <begin position="20"/>
        <end position="41"/>
    </location>
</feature>
<organism evidence="2 3">
    <name type="scientific">Trachymyrmex cornetzi</name>
    <dbReference type="NCBI Taxonomy" id="471704"/>
    <lineage>
        <taxon>Eukaryota</taxon>
        <taxon>Metazoa</taxon>
        <taxon>Ecdysozoa</taxon>
        <taxon>Arthropoda</taxon>
        <taxon>Hexapoda</taxon>
        <taxon>Insecta</taxon>
        <taxon>Pterygota</taxon>
        <taxon>Neoptera</taxon>
        <taxon>Endopterygota</taxon>
        <taxon>Hymenoptera</taxon>
        <taxon>Apocrita</taxon>
        <taxon>Aculeata</taxon>
        <taxon>Formicoidea</taxon>
        <taxon>Formicidae</taxon>
        <taxon>Myrmicinae</taxon>
        <taxon>Trachymyrmex</taxon>
    </lineage>
</organism>
<feature type="non-terminal residue" evidence="2">
    <location>
        <position position="1"/>
    </location>
</feature>
<evidence type="ECO:0000256" key="1">
    <source>
        <dbReference type="SAM" id="MobiDB-lite"/>
    </source>
</evidence>
<name>A0A195DKS8_9HYME</name>
<evidence type="ECO:0000313" key="3">
    <source>
        <dbReference type="Proteomes" id="UP000078492"/>
    </source>
</evidence>
<feature type="region of interest" description="Disordered" evidence="1">
    <location>
        <begin position="1"/>
        <end position="77"/>
    </location>
</feature>
<accession>A0A195DKS8</accession>